<keyword evidence="8 12" id="KW-0406">Ion transport</keyword>
<sequence length="129" mass="14619">MNRYGNCLCFNCNDSKEEDDFYTYDSTSSPENGLVLWLDVQASQYLPTSTEMGFFVMVHGHEYSPDPCGDGDFIQPGYATYIGIHLVRLSLKLHTQCQHLDLSSSAVFNMDKRDKTDMALASFYPCCSR</sequence>
<keyword evidence="6" id="KW-1133">Transmembrane helix</keyword>
<keyword evidence="5 12" id="KW-0812">Transmembrane</keyword>
<dbReference type="Gene3D" id="2.60.470.10">
    <property type="entry name" value="Acid-sensing ion channels like domains"/>
    <property type="match status" value="1"/>
</dbReference>
<organism evidence="13 14">
    <name type="scientific">Rhipicephalus microplus</name>
    <name type="common">Cattle tick</name>
    <name type="synonym">Boophilus microplus</name>
    <dbReference type="NCBI Taxonomy" id="6941"/>
    <lineage>
        <taxon>Eukaryota</taxon>
        <taxon>Metazoa</taxon>
        <taxon>Ecdysozoa</taxon>
        <taxon>Arthropoda</taxon>
        <taxon>Chelicerata</taxon>
        <taxon>Arachnida</taxon>
        <taxon>Acari</taxon>
        <taxon>Parasitiformes</taxon>
        <taxon>Ixodida</taxon>
        <taxon>Ixodoidea</taxon>
        <taxon>Ixodidae</taxon>
        <taxon>Rhipicephalinae</taxon>
        <taxon>Rhipicephalus</taxon>
        <taxon>Boophilus</taxon>
    </lineage>
</organism>
<dbReference type="GO" id="GO:0005272">
    <property type="term" value="F:sodium channel activity"/>
    <property type="evidence" value="ECO:0007669"/>
    <property type="project" value="UniProtKB-KW"/>
</dbReference>
<keyword evidence="7" id="KW-0915">Sodium</keyword>
<evidence type="ECO:0000256" key="4">
    <source>
        <dbReference type="ARBA" id="ARBA00022461"/>
    </source>
</evidence>
<evidence type="ECO:0000256" key="3">
    <source>
        <dbReference type="ARBA" id="ARBA00022448"/>
    </source>
</evidence>
<evidence type="ECO:0000313" key="14">
    <source>
        <dbReference type="Proteomes" id="UP000821866"/>
    </source>
</evidence>
<accession>A0A9J6DW88</accession>
<comment type="subcellular location">
    <subcellularLocation>
        <location evidence="1">Membrane</location>
        <topology evidence="1">Multi-pass membrane protein</topology>
    </subcellularLocation>
</comment>
<gene>
    <name evidence="13" type="ORF">HPB51_016472</name>
</gene>
<dbReference type="AlphaFoldDB" id="A0A9J6DW88"/>
<keyword evidence="11 12" id="KW-0407">Ion channel</keyword>
<dbReference type="EMBL" id="JABSTU010000007">
    <property type="protein sequence ID" value="KAH8026161.1"/>
    <property type="molecule type" value="Genomic_DNA"/>
</dbReference>
<evidence type="ECO:0000256" key="11">
    <source>
        <dbReference type="ARBA" id="ARBA00023303"/>
    </source>
</evidence>
<reference evidence="13" key="1">
    <citation type="journal article" date="2020" name="Cell">
        <title>Large-Scale Comparative Analyses of Tick Genomes Elucidate Their Genetic Diversity and Vector Capacities.</title>
        <authorList>
            <consortium name="Tick Genome and Microbiome Consortium (TIGMIC)"/>
            <person name="Jia N."/>
            <person name="Wang J."/>
            <person name="Shi W."/>
            <person name="Du L."/>
            <person name="Sun Y."/>
            <person name="Zhan W."/>
            <person name="Jiang J.F."/>
            <person name="Wang Q."/>
            <person name="Zhang B."/>
            <person name="Ji P."/>
            <person name="Bell-Sakyi L."/>
            <person name="Cui X.M."/>
            <person name="Yuan T.T."/>
            <person name="Jiang B.G."/>
            <person name="Yang W.F."/>
            <person name="Lam T.T."/>
            <person name="Chang Q.C."/>
            <person name="Ding S.J."/>
            <person name="Wang X.J."/>
            <person name="Zhu J.G."/>
            <person name="Ruan X.D."/>
            <person name="Zhao L."/>
            <person name="Wei J.T."/>
            <person name="Ye R.Z."/>
            <person name="Que T.C."/>
            <person name="Du C.H."/>
            <person name="Zhou Y.H."/>
            <person name="Cheng J.X."/>
            <person name="Dai P.F."/>
            <person name="Guo W.B."/>
            <person name="Han X.H."/>
            <person name="Huang E.J."/>
            <person name="Li L.F."/>
            <person name="Wei W."/>
            <person name="Gao Y.C."/>
            <person name="Liu J.Z."/>
            <person name="Shao H.Z."/>
            <person name="Wang X."/>
            <person name="Wang C.C."/>
            <person name="Yang T.C."/>
            <person name="Huo Q.B."/>
            <person name="Li W."/>
            <person name="Chen H.Y."/>
            <person name="Chen S.E."/>
            <person name="Zhou L.G."/>
            <person name="Ni X.B."/>
            <person name="Tian J.H."/>
            <person name="Sheng Y."/>
            <person name="Liu T."/>
            <person name="Pan Y.S."/>
            <person name="Xia L.Y."/>
            <person name="Li J."/>
            <person name="Zhao F."/>
            <person name="Cao W.C."/>
        </authorList>
    </citation>
    <scope>NUCLEOTIDE SEQUENCE</scope>
    <source>
        <strain evidence="13">Rmic-2018</strain>
    </source>
</reference>
<evidence type="ECO:0000256" key="10">
    <source>
        <dbReference type="ARBA" id="ARBA00023201"/>
    </source>
</evidence>
<keyword evidence="10 12" id="KW-0739">Sodium transport</keyword>
<protein>
    <submittedName>
        <fullName evidence="13">Uncharacterized protein</fullName>
    </submittedName>
</protein>
<evidence type="ECO:0000256" key="12">
    <source>
        <dbReference type="RuleBase" id="RU000679"/>
    </source>
</evidence>
<keyword evidence="3 12" id="KW-0813">Transport</keyword>
<evidence type="ECO:0000256" key="9">
    <source>
        <dbReference type="ARBA" id="ARBA00023136"/>
    </source>
</evidence>
<evidence type="ECO:0000256" key="5">
    <source>
        <dbReference type="ARBA" id="ARBA00022692"/>
    </source>
</evidence>
<keyword evidence="4 12" id="KW-0894">Sodium channel</keyword>
<dbReference type="Pfam" id="PF00858">
    <property type="entry name" value="ASC"/>
    <property type="match status" value="1"/>
</dbReference>
<dbReference type="GO" id="GO:0016020">
    <property type="term" value="C:membrane"/>
    <property type="evidence" value="ECO:0007669"/>
    <property type="project" value="UniProtKB-SubCell"/>
</dbReference>
<evidence type="ECO:0000313" key="13">
    <source>
        <dbReference type="EMBL" id="KAH8026161.1"/>
    </source>
</evidence>
<evidence type="ECO:0000256" key="8">
    <source>
        <dbReference type="ARBA" id="ARBA00023065"/>
    </source>
</evidence>
<keyword evidence="14" id="KW-1185">Reference proteome</keyword>
<proteinExistence type="inferred from homology"/>
<reference evidence="13" key="2">
    <citation type="submission" date="2021-09" db="EMBL/GenBank/DDBJ databases">
        <authorList>
            <person name="Jia N."/>
            <person name="Wang J."/>
            <person name="Shi W."/>
            <person name="Du L."/>
            <person name="Sun Y."/>
            <person name="Zhan W."/>
            <person name="Jiang J."/>
            <person name="Wang Q."/>
            <person name="Zhang B."/>
            <person name="Ji P."/>
            <person name="Sakyi L.B."/>
            <person name="Cui X."/>
            <person name="Yuan T."/>
            <person name="Jiang B."/>
            <person name="Yang W."/>
            <person name="Lam T.T.-Y."/>
            <person name="Chang Q."/>
            <person name="Ding S."/>
            <person name="Wang X."/>
            <person name="Zhu J."/>
            <person name="Ruan X."/>
            <person name="Zhao L."/>
            <person name="Wei J."/>
            <person name="Que T."/>
            <person name="Du C."/>
            <person name="Cheng J."/>
            <person name="Dai P."/>
            <person name="Han X."/>
            <person name="Huang E."/>
            <person name="Gao Y."/>
            <person name="Liu J."/>
            <person name="Shao H."/>
            <person name="Ye R."/>
            <person name="Li L."/>
            <person name="Wei W."/>
            <person name="Wang X."/>
            <person name="Wang C."/>
            <person name="Huo Q."/>
            <person name="Li W."/>
            <person name="Guo W."/>
            <person name="Chen H."/>
            <person name="Chen S."/>
            <person name="Zhou L."/>
            <person name="Zhou L."/>
            <person name="Ni X."/>
            <person name="Tian J."/>
            <person name="Zhou Y."/>
            <person name="Sheng Y."/>
            <person name="Liu T."/>
            <person name="Pan Y."/>
            <person name="Xia L."/>
            <person name="Li J."/>
            <person name="Zhao F."/>
            <person name="Cao W."/>
        </authorList>
    </citation>
    <scope>NUCLEOTIDE SEQUENCE</scope>
    <source>
        <strain evidence="13">Rmic-2018</strain>
        <tissue evidence="13">Larvae</tissue>
    </source>
</reference>
<keyword evidence="9" id="KW-0472">Membrane</keyword>
<evidence type="ECO:0000256" key="2">
    <source>
        <dbReference type="ARBA" id="ARBA00007193"/>
    </source>
</evidence>
<dbReference type="InterPro" id="IPR001873">
    <property type="entry name" value="ENaC"/>
</dbReference>
<evidence type="ECO:0000256" key="7">
    <source>
        <dbReference type="ARBA" id="ARBA00023053"/>
    </source>
</evidence>
<name>A0A9J6DW88_RHIMP</name>
<comment type="caution">
    <text evidence="13">The sequence shown here is derived from an EMBL/GenBank/DDBJ whole genome shotgun (WGS) entry which is preliminary data.</text>
</comment>
<comment type="similarity">
    <text evidence="2 12">Belongs to the amiloride-sensitive sodium channel (TC 1.A.6) family.</text>
</comment>
<evidence type="ECO:0000256" key="6">
    <source>
        <dbReference type="ARBA" id="ARBA00022989"/>
    </source>
</evidence>
<dbReference type="Proteomes" id="UP000821866">
    <property type="component" value="Unassembled WGS sequence"/>
</dbReference>
<evidence type="ECO:0000256" key="1">
    <source>
        <dbReference type="ARBA" id="ARBA00004141"/>
    </source>
</evidence>